<comment type="caution">
    <text evidence="2">The sequence shown here is derived from an EMBL/GenBank/DDBJ whole genome shotgun (WGS) entry which is preliminary data.</text>
</comment>
<name>A0A934I5U9_9MICO</name>
<gene>
    <name evidence="2" type="ORF">JAV76_14200</name>
</gene>
<feature type="region of interest" description="Disordered" evidence="1">
    <location>
        <begin position="46"/>
        <end position="65"/>
    </location>
</feature>
<reference evidence="2" key="1">
    <citation type="submission" date="2020-12" db="EMBL/GenBank/DDBJ databases">
        <title>Sanguibacter suaedae sp. nov., isolated from Suaeda aralocaspica.</title>
        <authorList>
            <person name="Ma Q."/>
        </authorList>
    </citation>
    <scope>NUCLEOTIDE SEQUENCE</scope>
    <source>
        <strain evidence="2">YZGR15</strain>
    </source>
</reference>
<keyword evidence="3" id="KW-1185">Reference proteome</keyword>
<organism evidence="2 3">
    <name type="scientific">Sanguibacter suaedae</name>
    <dbReference type="NCBI Taxonomy" id="2795737"/>
    <lineage>
        <taxon>Bacteria</taxon>
        <taxon>Bacillati</taxon>
        <taxon>Actinomycetota</taxon>
        <taxon>Actinomycetes</taxon>
        <taxon>Micrococcales</taxon>
        <taxon>Sanguibacteraceae</taxon>
        <taxon>Sanguibacter</taxon>
    </lineage>
</organism>
<dbReference type="AlphaFoldDB" id="A0A934I5U9"/>
<evidence type="ECO:0000313" key="3">
    <source>
        <dbReference type="Proteomes" id="UP000602087"/>
    </source>
</evidence>
<evidence type="ECO:0000256" key="1">
    <source>
        <dbReference type="SAM" id="MobiDB-lite"/>
    </source>
</evidence>
<accession>A0A934I5U9</accession>
<proteinExistence type="predicted"/>
<dbReference type="Proteomes" id="UP000602087">
    <property type="component" value="Unassembled WGS sequence"/>
</dbReference>
<dbReference type="EMBL" id="JAEINH010000018">
    <property type="protein sequence ID" value="MBI9116164.1"/>
    <property type="molecule type" value="Genomic_DNA"/>
</dbReference>
<feature type="compositionally biased region" description="Basic and acidic residues" evidence="1">
    <location>
        <begin position="54"/>
        <end position="65"/>
    </location>
</feature>
<dbReference type="RefSeq" id="WP_198734733.1">
    <property type="nucleotide sequence ID" value="NZ_JAEINH010000018.1"/>
</dbReference>
<sequence>MTRLLTWIVLEGALAWFLRHSTGLDTTHALMVWATLAATTTITHHTPRGTTARWPRDTHDKRPGARDDVSALSWTLFGKDDTASASAIRTLRTITTTRLHTHGIDLDDPTHAPQARALLGPDLHDLLHTPHARPPITTLEHHTTTLENLPPPPTPTHRRTRTHR</sequence>
<feature type="region of interest" description="Disordered" evidence="1">
    <location>
        <begin position="142"/>
        <end position="164"/>
    </location>
</feature>
<evidence type="ECO:0000313" key="2">
    <source>
        <dbReference type="EMBL" id="MBI9116164.1"/>
    </source>
</evidence>
<protein>
    <submittedName>
        <fullName evidence="2">Uncharacterized protein</fullName>
    </submittedName>
</protein>